<accession>A0ABY5GI35</accession>
<sequence>MAVAACGGGGSSTQITAPDQAVGKQVSFAFINTTAQAIDYFLKRSDNSSALFDGNHRVVSNSVEVVQRHTENWTSNTPLTVDVGAMDTNSQTTLSTMSELITNNGEQYWLLSWNDDEAENESQLTAIRFAEATDTDKIYIRFFSLADLDISVLNESMFTSSKVQKGQVSSQQLLDGCAGELFLGSGSNLTALNLCGEEVEVGHSYLLVMDGETLIRVEKEQ</sequence>
<reference evidence="1" key="1">
    <citation type="submission" date="2022-07" db="EMBL/GenBank/DDBJ databases">
        <title>Genome sequencing of Photobacterium atrarenae GJH2-4.</title>
        <authorList>
            <person name="Park S.-J."/>
        </authorList>
    </citation>
    <scope>NUCLEOTIDE SEQUENCE</scope>
    <source>
        <strain evidence="1">GJH2-4</strain>
    </source>
</reference>
<keyword evidence="2" id="KW-1185">Reference proteome</keyword>
<evidence type="ECO:0000313" key="1">
    <source>
        <dbReference type="EMBL" id="UTV28942.1"/>
    </source>
</evidence>
<evidence type="ECO:0000313" key="2">
    <source>
        <dbReference type="Proteomes" id="UP001057998"/>
    </source>
</evidence>
<organism evidence="1 2">
    <name type="scientific">Photobacterium atrarenae</name>
    <dbReference type="NCBI Taxonomy" id="865757"/>
    <lineage>
        <taxon>Bacteria</taxon>
        <taxon>Pseudomonadati</taxon>
        <taxon>Pseudomonadota</taxon>
        <taxon>Gammaproteobacteria</taxon>
        <taxon>Vibrionales</taxon>
        <taxon>Vibrionaceae</taxon>
        <taxon>Photobacterium</taxon>
    </lineage>
</organism>
<protein>
    <submittedName>
        <fullName evidence="1">Uncharacterized protein</fullName>
    </submittedName>
</protein>
<dbReference type="RefSeq" id="WP_255390265.1">
    <property type="nucleotide sequence ID" value="NZ_CP101508.1"/>
</dbReference>
<dbReference type="EMBL" id="CP101508">
    <property type="protein sequence ID" value="UTV28942.1"/>
    <property type="molecule type" value="Genomic_DNA"/>
</dbReference>
<name>A0ABY5GI35_9GAMM</name>
<dbReference type="Proteomes" id="UP001057998">
    <property type="component" value="Chromosome 1"/>
</dbReference>
<proteinExistence type="predicted"/>
<gene>
    <name evidence="1" type="ORF">NNL38_06850</name>
</gene>